<dbReference type="PROSITE" id="PS51036">
    <property type="entry name" value="ZF_A20"/>
    <property type="match status" value="1"/>
</dbReference>
<dbReference type="InterPro" id="IPR035896">
    <property type="entry name" value="AN1-like_Znf"/>
</dbReference>
<dbReference type="EMBL" id="BSXW01000790">
    <property type="protein sequence ID" value="GMF29661.1"/>
    <property type="molecule type" value="Genomic_DNA"/>
</dbReference>
<keyword evidence="2 4" id="KW-0863">Zinc-finger</keyword>
<evidence type="ECO:0000256" key="4">
    <source>
        <dbReference type="PROSITE-ProRule" id="PRU00449"/>
    </source>
</evidence>
<feature type="compositionally biased region" description="Low complexity" evidence="5">
    <location>
        <begin position="1"/>
        <end position="21"/>
    </location>
</feature>
<dbReference type="GO" id="GO:0003677">
    <property type="term" value="F:DNA binding"/>
    <property type="evidence" value="ECO:0007669"/>
    <property type="project" value="InterPro"/>
</dbReference>
<dbReference type="Gene3D" id="4.10.1110.10">
    <property type="entry name" value="AN1-like Zinc finger"/>
    <property type="match status" value="1"/>
</dbReference>
<dbReference type="OrthoDB" id="428577at2759"/>
<evidence type="ECO:0000256" key="5">
    <source>
        <dbReference type="SAM" id="MobiDB-lite"/>
    </source>
</evidence>
<keyword evidence="3" id="KW-0862">Zinc</keyword>
<dbReference type="InterPro" id="IPR002653">
    <property type="entry name" value="Znf_A20"/>
</dbReference>
<dbReference type="Pfam" id="PF01754">
    <property type="entry name" value="zf-A20"/>
    <property type="match status" value="1"/>
</dbReference>
<dbReference type="Pfam" id="PF01428">
    <property type="entry name" value="zf-AN1"/>
    <property type="match status" value="1"/>
</dbReference>
<evidence type="ECO:0000313" key="8">
    <source>
        <dbReference type="EMBL" id="GMF29661.1"/>
    </source>
</evidence>
<dbReference type="Gene3D" id="1.20.5.4770">
    <property type="match status" value="1"/>
</dbReference>
<keyword evidence="9" id="KW-1185">Reference proteome</keyword>
<dbReference type="Proteomes" id="UP001165083">
    <property type="component" value="Unassembled WGS sequence"/>
</dbReference>
<dbReference type="SMART" id="SM00154">
    <property type="entry name" value="ZnF_AN1"/>
    <property type="match status" value="1"/>
</dbReference>
<accession>A0A9W6UCQ2</accession>
<dbReference type="InterPro" id="IPR050652">
    <property type="entry name" value="AN1_A20_ZnFinger"/>
</dbReference>
<dbReference type="PANTHER" id="PTHR10634">
    <property type="entry name" value="AN1-TYPE ZINC FINGER PROTEIN"/>
    <property type="match status" value="1"/>
</dbReference>
<feature type="region of interest" description="Disordered" evidence="5">
    <location>
        <begin position="1"/>
        <end position="35"/>
    </location>
</feature>
<feature type="domain" description="A20-type" evidence="6">
    <location>
        <begin position="189"/>
        <end position="223"/>
    </location>
</feature>
<dbReference type="InterPro" id="IPR000058">
    <property type="entry name" value="Znf_AN1"/>
</dbReference>
<keyword evidence="1" id="KW-0479">Metal-binding</keyword>
<evidence type="ECO:0000259" key="6">
    <source>
        <dbReference type="PROSITE" id="PS51036"/>
    </source>
</evidence>
<evidence type="ECO:0000256" key="2">
    <source>
        <dbReference type="ARBA" id="ARBA00022771"/>
    </source>
</evidence>
<organism evidence="8 9">
    <name type="scientific">Phytophthora lilii</name>
    <dbReference type="NCBI Taxonomy" id="2077276"/>
    <lineage>
        <taxon>Eukaryota</taxon>
        <taxon>Sar</taxon>
        <taxon>Stramenopiles</taxon>
        <taxon>Oomycota</taxon>
        <taxon>Peronosporomycetes</taxon>
        <taxon>Peronosporales</taxon>
        <taxon>Peronosporaceae</taxon>
        <taxon>Phytophthora</taxon>
    </lineage>
</organism>
<evidence type="ECO:0000256" key="1">
    <source>
        <dbReference type="ARBA" id="ARBA00022723"/>
    </source>
</evidence>
<dbReference type="SUPFAM" id="SSF118310">
    <property type="entry name" value="AN1-like Zinc finger"/>
    <property type="match status" value="1"/>
</dbReference>
<evidence type="ECO:0000256" key="3">
    <source>
        <dbReference type="ARBA" id="ARBA00022833"/>
    </source>
</evidence>
<dbReference type="SUPFAM" id="SSF57716">
    <property type="entry name" value="Glucocorticoid receptor-like (DNA-binding domain)"/>
    <property type="match status" value="1"/>
</dbReference>
<comment type="caution">
    <text evidence="8">The sequence shown here is derived from an EMBL/GenBank/DDBJ whole genome shotgun (WGS) entry which is preliminary data.</text>
</comment>
<evidence type="ECO:0000259" key="7">
    <source>
        <dbReference type="PROSITE" id="PS51039"/>
    </source>
</evidence>
<evidence type="ECO:0000313" key="9">
    <source>
        <dbReference type="Proteomes" id="UP001165083"/>
    </source>
</evidence>
<proteinExistence type="predicted"/>
<dbReference type="PANTHER" id="PTHR10634:SF149">
    <property type="entry name" value="AN1-TYPE DOMAIN-CONTAINING PROTEIN-RELATED"/>
    <property type="match status" value="1"/>
</dbReference>
<protein>
    <submittedName>
        <fullName evidence="8">Unnamed protein product</fullName>
    </submittedName>
</protein>
<dbReference type="GO" id="GO:0008270">
    <property type="term" value="F:zinc ion binding"/>
    <property type="evidence" value="ECO:0007669"/>
    <property type="project" value="UniProtKB-KW"/>
</dbReference>
<reference evidence="8" key="1">
    <citation type="submission" date="2023-04" db="EMBL/GenBank/DDBJ databases">
        <title>Phytophthora lilii NBRC 32176.</title>
        <authorList>
            <person name="Ichikawa N."/>
            <person name="Sato H."/>
            <person name="Tonouchi N."/>
        </authorList>
    </citation>
    <scope>NUCLEOTIDE SEQUENCE</scope>
    <source>
        <strain evidence="8">NBRC 32176</strain>
    </source>
</reference>
<dbReference type="PROSITE" id="PS51039">
    <property type="entry name" value="ZF_AN1"/>
    <property type="match status" value="1"/>
</dbReference>
<name>A0A9W6UCQ2_9STRA</name>
<dbReference type="AlphaFoldDB" id="A0A9W6UCQ2"/>
<gene>
    <name evidence="8" type="ORF">Plil01_001260700</name>
</gene>
<sequence>MAQPASVPSSRAAPAAPIAQPTKRKEARETAGALSAVPQQPAVKKLLLLLLQLPCLRSPDFAPTLLSGGLDNTAKSALLFLESSIGCVFSSNRTAPFSEREGALAFSMATEPLSDLEAGRAAHTEAQCSAGRGKVVEREGGEKRETAGETFIVSLGGEQASGATADVERAGGLVLYRHTAQTDTMQQERESAELCLNGCGFFGAPGSGGMCSVCWKKTMSDRQAAAASPRAAEAKVDAAAALQTTGPAETATADNNGAALAEEAAEDKKPAEKLVQKNKKRCWECKKKVGLTAIECRCGYVFCSNHRYADQHNCSFDFKAADRAELARRNPGGGQFGKLEKL</sequence>
<dbReference type="SMART" id="SM00259">
    <property type="entry name" value="ZnF_A20"/>
    <property type="match status" value="1"/>
</dbReference>
<feature type="domain" description="AN1-type" evidence="7">
    <location>
        <begin position="276"/>
        <end position="322"/>
    </location>
</feature>